<dbReference type="EMBL" id="JACHVS010000001">
    <property type="protein sequence ID" value="MBB2995761.1"/>
    <property type="molecule type" value="Genomic_DNA"/>
</dbReference>
<dbReference type="Pfam" id="PF00126">
    <property type="entry name" value="HTH_1"/>
    <property type="match status" value="1"/>
</dbReference>
<dbReference type="Proteomes" id="UP000523000">
    <property type="component" value="Unassembled WGS sequence"/>
</dbReference>
<evidence type="ECO:0000256" key="2">
    <source>
        <dbReference type="ARBA" id="ARBA00023015"/>
    </source>
</evidence>
<dbReference type="GO" id="GO:0032993">
    <property type="term" value="C:protein-DNA complex"/>
    <property type="evidence" value="ECO:0007669"/>
    <property type="project" value="TreeGrafter"/>
</dbReference>
<organism evidence="6 7">
    <name type="scientific">Paeniglutamicibacter cryotolerans</name>
    <dbReference type="NCBI Taxonomy" id="670079"/>
    <lineage>
        <taxon>Bacteria</taxon>
        <taxon>Bacillati</taxon>
        <taxon>Actinomycetota</taxon>
        <taxon>Actinomycetes</taxon>
        <taxon>Micrococcales</taxon>
        <taxon>Micrococcaceae</taxon>
        <taxon>Paeniglutamicibacter</taxon>
    </lineage>
</organism>
<accession>A0A839QUT0</accession>
<dbReference type="FunFam" id="1.10.10.10:FF:000001">
    <property type="entry name" value="LysR family transcriptional regulator"/>
    <property type="match status" value="1"/>
</dbReference>
<evidence type="ECO:0000313" key="6">
    <source>
        <dbReference type="EMBL" id="MBB2995761.1"/>
    </source>
</evidence>
<name>A0A839QUT0_9MICC</name>
<evidence type="ECO:0000256" key="3">
    <source>
        <dbReference type="ARBA" id="ARBA00023125"/>
    </source>
</evidence>
<keyword evidence="7" id="KW-1185">Reference proteome</keyword>
<dbReference type="AlphaFoldDB" id="A0A839QUT0"/>
<dbReference type="SUPFAM" id="SSF53850">
    <property type="entry name" value="Periplasmic binding protein-like II"/>
    <property type="match status" value="1"/>
</dbReference>
<comment type="caution">
    <text evidence="6">The sequence shown here is derived from an EMBL/GenBank/DDBJ whole genome shotgun (WGS) entry which is preliminary data.</text>
</comment>
<comment type="similarity">
    <text evidence="1">Belongs to the LysR transcriptional regulatory family.</text>
</comment>
<dbReference type="CDD" id="cd08414">
    <property type="entry name" value="PBP2_LTTR_aromatics_like"/>
    <property type="match status" value="1"/>
</dbReference>
<dbReference type="Gene3D" id="1.10.10.10">
    <property type="entry name" value="Winged helix-like DNA-binding domain superfamily/Winged helix DNA-binding domain"/>
    <property type="match status" value="1"/>
</dbReference>
<keyword evidence="4" id="KW-0804">Transcription</keyword>
<keyword evidence="2" id="KW-0805">Transcription regulation</keyword>
<dbReference type="GO" id="GO:0003677">
    <property type="term" value="F:DNA binding"/>
    <property type="evidence" value="ECO:0007669"/>
    <property type="project" value="UniProtKB-KW"/>
</dbReference>
<dbReference type="SUPFAM" id="SSF46785">
    <property type="entry name" value="Winged helix' DNA-binding domain"/>
    <property type="match status" value="1"/>
</dbReference>
<dbReference type="PROSITE" id="PS50931">
    <property type="entry name" value="HTH_LYSR"/>
    <property type="match status" value="1"/>
</dbReference>
<evidence type="ECO:0000313" key="7">
    <source>
        <dbReference type="Proteomes" id="UP000523000"/>
    </source>
</evidence>
<dbReference type="PANTHER" id="PTHR30346">
    <property type="entry name" value="TRANSCRIPTIONAL DUAL REGULATOR HCAR-RELATED"/>
    <property type="match status" value="1"/>
</dbReference>
<dbReference type="InterPro" id="IPR036390">
    <property type="entry name" value="WH_DNA-bd_sf"/>
</dbReference>
<dbReference type="InterPro" id="IPR000847">
    <property type="entry name" value="LysR_HTH_N"/>
</dbReference>
<dbReference type="Gene3D" id="3.40.190.10">
    <property type="entry name" value="Periplasmic binding protein-like II"/>
    <property type="match status" value="2"/>
</dbReference>
<dbReference type="PRINTS" id="PR00039">
    <property type="entry name" value="HTHLYSR"/>
</dbReference>
<feature type="domain" description="HTH lysR-type" evidence="5">
    <location>
        <begin position="1"/>
        <end position="58"/>
    </location>
</feature>
<dbReference type="RefSeq" id="WP_183510961.1">
    <property type="nucleotide sequence ID" value="NZ_BAABGK010000008.1"/>
</dbReference>
<evidence type="ECO:0000259" key="5">
    <source>
        <dbReference type="PROSITE" id="PS50931"/>
    </source>
</evidence>
<keyword evidence="3 6" id="KW-0238">DNA-binding</keyword>
<dbReference type="InterPro" id="IPR036388">
    <property type="entry name" value="WH-like_DNA-bd_sf"/>
</dbReference>
<sequence length="304" mass="33059">MELKHVSAFLMVAEELHFGRAASRLRIAQPQLSQWIKRLEDDLGAPLFDRSTRTVALTPQGAAILIPAREMLSQARQVELGARLEGPGIIGRVRVGYAGASSREVLPPIARVLRTREPGIELSLESMIYAGFTPGMIAAGELDIGFSRLPLKHPGVESRVFTYERILVAMPADHPLAKRKEIKLADLAAEPWVMFPATRGSTVRDAGIRLAREAGFIPRIAQEAPDSYAILGLVAAGVGVTLTVSSVQHISTSGLVYRELAGEQRYLAAVIAWHTHPNPATGRLLEIMEEILPTPAHPEGRVLT</sequence>
<dbReference type="InterPro" id="IPR005119">
    <property type="entry name" value="LysR_subst-bd"/>
</dbReference>
<dbReference type="GO" id="GO:0003700">
    <property type="term" value="F:DNA-binding transcription factor activity"/>
    <property type="evidence" value="ECO:0007669"/>
    <property type="project" value="InterPro"/>
</dbReference>
<protein>
    <submittedName>
        <fullName evidence="6">DNA-binding transcriptional LysR family regulator</fullName>
    </submittedName>
</protein>
<reference evidence="6 7" key="1">
    <citation type="submission" date="2020-08" db="EMBL/GenBank/DDBJ databases">
        <title>Sequencing the genomes of 1000 actinobacteria strains.</title>
        <authorList>
            <person name="Klenk H.-P."/>
        </authorList>
    </citation>
    <scope>NUCLEOTIDE SEQUENCE [LARGE SCALE GENOMIC DNA]</scope>
    <source>
        <strain evidence="6 7">DSM 22826</strain>
    </source>
</reference>
<proteinExistence type="inferred from homology"/>
<evidence type="ECO:0000256" key="1">
    <source>
        <dbReference type="ARBA" id="ARBA00009437"/>
    </source>
</evidence>
<dbReference type="Pfam" id="PF03466">
    <property type="entry name" value="LysR_substrate"/>
    <property type="match status" value="1"/>
</dbReference>
<dbReference type="PANTHER" id="PTHR30346:SF0">
    <property type="entry name" value="HCA OPERON TRANSCRIPTIONAL ACTIVATOR HCAR"/>
    <property type="match status" value="1"/>
</dbReference>
<evidence type="ECO:0000256" key="4">
    <source>
        <dbReference type="ARBA" id="ARBA00023163"/>
    </source>
</evidence>
<gene>
    <name evidence="6" type="ORF">E9229_001952</name>
</gene>